<evidence type="ECO:0000313" key="2">
    <source>
        <dbReference type="Proteomes" id="UP000621631"/>
    </source>
</evidence>
<organism evidence="1 2">
    <name type="scientific">Virgibacillus halodenitrificans</name>
    <name type="common">Bacillus halodenitrificans</name>
    <dbReference type="NCBI Taxonomy" id="1482"/>
    <lineage>
        <taxon>Bacteria</taxon>
        <taxon>Bacillati</taxon>
        <taxon>Bacillota</taxon>
        <taxon>Bacilli</taxon>
        <taxon>Bacillales</taxon>
        <taxon>Bacillaceae</taxon>
        <taxon>Virgibacillus</taxon>
    </lineage>
</organism>
<dbReference type="Proteomes" id="UP000621631">
    <property type="component" value="Unassembled WGS sequence"/>
</dbReference>
<name>A0ABR7VJN9_VIRHA</name>
<keyword evidence="2" id="KW-1185">Reference proteome</keyword>
<gene>
    <name evidence="1" type="ORF">IC602_05950</name>
</gene>
<reference evidence="1 2" key="1">
    <citation type="submission" date="2020-09" db="EMBL/GenBank/DDBJ databases">
        <title>Draft Genome Sequences of Oil-Oxidizing Bacteria Halomonas titanicae, Marinobacter lutaoensis, and Virgibacillus halodenitrificans Isolated from Highly Saline Environments.</title>
        <authorList>
            <person name="Grouzdev D.S."/>
            <person name="Sokolova D.S."/>
            <person name="Semenova E.M."/>
            <person name="Borzenkov I.A."/>
            <person name="Bidzhieva S.K."/>
            <person name="Poltaraus A.B."/>
            <person name="Nazina T.N."/>
        </authorList>
    </citation>
    <scope>NUCLEOTIDE SEQUENCE [LARGE SCALE GENOMIC DNA]</scope>
    <source>
        <strain evidence="1 2">VKM B-3472D</strain>
    </source>
</reference>
<dbReference type="EMBL" id="JACWEZ010000002">
    <property type="protein sequence ID" value="MBD1222145.1"/>
    <property type="molecule type" value="Genomic_DNA"/>
</dbReference>
<proteinExistence type="predicted"/>
<sequence length="100" mass="11693">MKKAGVILLVLLVLVGSVFGYVQYKKSTAEKHVLEYLNKEKNIPETDIVYSEPFIANLPGNKNWMVCIKLKDDDKTYYYYYDQNQVYLESYTEDGVEHVQ</sequence>
<dbReference type="RefSeq" id="WP_189777526.1">
    <property type="nucleotide sequence ID" value="NZ_JACWEZ010000002.1"/>
</dbReference>
<comment type="caution">
    <text evidence="1">The sequence shown here is derived from an EMBL/GenBank/DDBJ whole genome shotgun (WGS) entry which is preliminary data.</text>
</comment>
<accession>A0ABR7VJN9</accession>
<protein>
    <submittedName>
        <fullName evidence="1">DUF3139 domain-containing protein</fullName>
    </submittedName>
</protein>
<evidence type="ECO:0000313" key="1">
    <source>
        <dbReference type="EMBL" id="MBD1222145.1"/>
    </source>
</evidence>